<dbReference type="RefSeq" id="XP_008804992.1">
    <property type="nucleotide sequence ID" value="XM_008806770.4"/>
</dbReference>
<keyword evidence="4" id="KW-1185">Reference proteome</keyword>
<feature type="region of interest" description="Disordered" evidence="1">
    <location>
        <begin position="86"/>
        <end position="106"/>
    </location>
</feature>
<dbReference type="InterPro" id="IPR006867">
    <property type="entry name" value="DUF632"/>
</dbReference>
<dbReference type="OrthoDB" id="694308at2759"/>
<feature type="domain" description="DUF630" evidence="3">
    <location>
        <begin position="1"/>
        <end position="59"/>
    </location>
</feature>
<dbReference type="PANTHER" id="PTHR21450:SF6">
    <property type="entry name" value="EXPRESSED PROTEIN"/>
    <property type="match status" value="1"/>
</dbReference>
<name>A0A8B7CRW4_PHODC</name>
<feature type="compositionally biased region" description="Low complexity" evidence="1">
    <location>
        <begin position="86"/>
        <end position="95"/>
    </location>
</feature>
<dbReference type="AlphaFoldDB" id="A0A8B7CRW4"/>
<evidence type="ECO:0000313" key="4">
    <source>
        <dbReference type="Proteomes" id="UP000228380"/>
    </source>
</evidence>
<dbReference type="RefSeq" id="XP_038973366.1">
    <property type="nucleotide sequence ID" value="XM_039117438.1"/>
</dbReference>
<dbReference type="RefSeq" id="XP_026664654.1">
    <property type="nucleotide sequence ID" value="XM_026808853.2"/>
</dbReference>
<dbReference type="InterPro" id="IPR006868">
    <property type="entry name" value="DUF630"/>
</dbReference>
<feature type="region of interest" description="Disordered" evidence="1">
    <location>
        <begin position="262"/>
        <end position="286"/>
    </location>
</feature>
<evidence type="ECO:0000313" key="5">
    <source>
        <dbReference type="RefSeq" id="XP_008804992.1"/>
    </source>
</evidence>
<dbReference type="Pfam" id="PF04783">
    <property type="entry name" value="DUF630"/>
    <property type="match status" value="1"/>
</dbReference>
<protein>
    <submittedName>
        <fullName evidence="5 6">Protein ROLLING AND ERECT LEAF 2-like isoform X1</fullName>
    </submittedName>
</protein>
<dbReference type="KEGG" id="pda:103718103"/>
<evidence type="ECO:0000313" key="6">
    <source>
        <dbReference type="RefSeq" id="XP_026664654.1"/>
    </source>
</evidence>
<dbReference type="GeneID" id="103718103"/>
<feature type="domain" description="DUF632" evidence="2">
    <location>
        <begin position="362"/>
        <end position="710"/>
    </location>
</feature>
<evidence type="ECO:0000259" key="3">
    <source>
        <dbReference type="Pfam" id="PF04783"/>
    </source>
</evidence>
<feature type="compositionally biased region" description="Polar residues" evidence="1">
    <location>
        <begin position="274"/>
        <end position="285"/>
    </location>
</feature>
<feature type="region of interest" description="Disordered" evidence="1">
    <location>
        <begin position="213"/>
        <end position="244"/>
    </location>
</feature>
<dbReference type="Pfam" id="PF04782">
    <property type="entry name" value="DUF632"/>
    <property type="match status" value="1"/>
</dbReference>
<reference evidence="5 6" key="1">
    <citation type="submission" date="2025-04" db="UniProtKB">
        <authorList>
            <consortium name="RefSeq"/>
        </authorList>
    </citation>
    <scope>IDENTIFICATION</scope>
    <source>
        <tissue evidence="5 6">Young leaves</tissue>
    </source>
</reference>
<gene>
    <name evidence="5 6 7" type="primary">LOC103718103</name>
</gene>
<proteinExistence type="predicted"/>
<dbReference type="PANTHER" id="PTHR21450">
    <property type="entry name" value="PROTEIN ALTERED PHOSPHATE STARVATION RESPONSE 1"/>
    <property type="match status" value="1"/>
</dbReference>
<evidence type="ECO:0000313" key="7">
    <source>
        <dbReference type="RefSeq" id="XP_038973366.1"/>
    </source>
</evidence>
<feature type="region of interest" description="Disordered" evidence="1">
    <location>
        <begin position="142"/>
        <end position="174"/>
    </location>
</feature>
<evidence type="ECO:0000259" key="2">
    <source>
        <dbReference type="Pfam" id="PF04782"/>
    </source>
</evidence>
<organism evidence="4 5">
    <name type="scientific">Phoenix dactylifera</name>
    <name type="common">Date palm</name>
    <dbReference type="NCBI Taxonomy" id="42345"/>
    <lineage>
        <taxon>Eukaryota</taxon>
        <taxon>Viridiplantae</taxon>
        <taxon>Streptophyta</taxon>
        <taxon>Embryophyta</taxon>
        <taxon>Tracheophyta</taxon>
        <taxon>Spermatophyta</taxon>
        <taxon>Magnoliopsida</taxon>
        <taxon>Liliopsida</taxon>
        <taxon>Arecaceae</taxon>
        <taxon>Coryphoideae</taxon>
        <taxon>Phoeniceae</taxon>
        <taxon>Phoenix</taxon>
    </lineage>
</organism>
<accession>A0A8B7CRW4</accession>
<sequence length="803" mass="90572">MGVSSSKIEDDKALSLCRDRKHFVKQALDGRCSLAAAHVSYIHSLRNTGTALRKFVEPEVPIESSLYTSTSATPEPLALTDKSISQFSNSSPSLSQHVDVGESFSPVPSPLSSGRFHINHMKAGRNFSTTVEEKPPIPVIGTLQTSTTPKHLVSHSDENSSFESPSPPPGDPPWDYFGLFHPIDNQLSFQDGGELNHYLDNADDIRHLREEEGIPELEEEGEKASTNGRDDFADSEDDFDQPSSEPLVRMFRNRNVIQNHHLTNDSPAIPSVESVASETEQQNGEKNLITDGMQGTVETPELTPSKMASSAVTLPINGKVQGTVETPELTPSKMASSAVTLPINGKVKEPGPEIKLQSKDFFSCIKEIEDLFLKASNSGREVLRMLEANKVHFRPLFPEEIAHRSKAFIFLTAFLACCKEEVPQSQVPTSNEIKYLTWHRSVSSRSSSSRNPLGATSKDDIEDPSSNLFSSICMNSGSHASTLDRLYAWERKLYDEVKASGFIRREYDMKCRLLRHQESRGENQYRIDKTRAAVKDLHCRIRVAIQRIDSISKRIEELRDKELQPQLEELIGGLTQMWKMMLDWHKKQYSIILVACNNGGTKVSISSESHRQATILLEFELNSLRSNFTKWILTQKSYLKAINDWLHKCVIQECAFPSRQKPSRRKQLGFDQKWEIFPPIFVTCREWLAQLDKLPSMEVADSIKDLVTVTTHFLPRQEKSHENSKLSFTFSRKAGQSAGLKGDINRNKSPVDWSLNYDSLQSGLVVFLDRLKTFAESSVMQYEILQKIINEAHDRYENVGLRT</sequence>
<dbReference type="Proteomes" id="UP000228380">
    <property type="component" value="Unplaced"/>
</dbReference>
<evidence type="ECO:0000256" key="1">
    <source>
        <dbReference type="SAM" id="MobiDB-lite"/>
    </source>
</evidence>